<evidence type="ECO:0000313" key="2">
    <source>
        <dbReference type="EMBL" id="KAF9463931.1"/>
    </source>
</evidence>
<name>A0A9P5Y8X4_9AGAR</name>
<dbReference type="PANTHER" id="PTHR36223:SF1">
    <property type="entry name" value="TRANSCRIPTION ELONGATION FACTOR EAF N-TERMINAL DOMAIN-CONTAINING PROTEIN"/>
    <property type="match status" value="1"/>
</dbReference>
<dbReference type="AlphaFoldDB" id="A0A9P5Y8X4"/>
<evidence type="ECO:0000259" key="1">
    <source>
        <dbReference type="Pfam" id="PF25534"/>
    </source>
</evidence>
<dbReference type="PANTHER" id="PTHR36223">
    <property type="entry name" value="BETA-LACTAMASE-TYPE TRANSPEPTIDASE FOLD DOMAIN CONTAINING PROTEIN"/>
    <property type="match status" value="1"/>
</dbReference>
<keyword evidence="3" id="KW-1185">Reference proteome</keyword>
<dbReference type="OrthoDB" id="3364132at2759"/>
<dbReference type="InterPro" id="IPR057678">
    <property type="entry name" value="DUF7918"/>
</dbReference>
<reference evidence="2" key="1">
    <citation type="submission" date="2020-11" db="EMBL/GenBank/DDBJ databases">
        <authorList>
            <consortium name="DOE Joint Genome Institute"/>
            <person name="Ahrendt S."/>
            <person name="Riley R."/>
            <person name="Andreopoulos W."/>
            <person name="Labutti K."/>
            <person name="Pangilinan J."/>
            <person name="Ruiz-Duenas F.J."/>
            <person name="Barrasa J.M."/>
            <person name="Sanchez-Garcia M."/>
            <person name="Camarero S."/>
            <person name="Miyauchi S."/>
            <person name="Serrano A."/>
            <person name="Linde D."/>
            <person name="Babiker R."/>
            <person name="Drula E."/>
            <person name="Ayuso-Fernandez I."/>
            <person name="Pacheco R."/>
            <person name="Padilla G."/>
            <person name="Ferreira P."/>
            <person name="Barriuso J."/>
            <person name="Kellner H."/>
            <person name="Castanera R."/>
            <person name="Alfaro M."/>
            <person name="Ramirez L."/>
            <person name="Pisabarro A.G."/>
            <person name="Kuo A."/>
            <person name="Tritt A."/>
            <person name="Lipzen A."/>
            <person name="He G."/>
            <person name="Yan M."/>
            <person name="Ng V."/>
            <person name="Cullen D."/>
            <person name="Martin F."/>
            <person name="Rosso M.-N."/>
            <person name="Henrissat B."/>
            <person name="Hibbett D."/>
            <person name="Martinez A.T."/>
            <person name="Grigoriev I.V."/>
        </authorList>
    </citation>
    <scope>NUCLEOTIDE SEQUENCE</scope>
    <source>
        <strain evidence="2">CBS 247.69</strain>
    </source>
</reference>
<dbReference type="EMBL" id="MU150258">
    <property type="protein sequence ID" value="KAF9463931.1"/>
    <property type="molecule type" value="Genomic_DNA"/>
</dbReference>
<feature type="domain" description="DUF7918" evidence="1">
    <location>
        <begin position="11"/>
        <end position="212"/>
    </location>
</feature>
<sequence>MLHSGDFSAWITVDEGELTQYAVQHSTDNKQVTCWIPSVADKNFTVCWRDPIGKVCTGGYLTVDGLPCGATHLYRKGHPYERSGRRADVIRKSTVSTSSTTQRPFSFARLELTDDDAYLDIPTSSELGDIKLEIYEVQVEGKGDFNPSLVPASEADKIHERSKKAVGHRVKLGEEFRCRERRFVRIRRLQHIITFTFRYRPLAILQASGIVPLDTIQSSNQGRKRVVASSTPSSNVLDLTIDEDNGLQDRPTKRVKTEIKAEVKAEVKSEGGQPWSRSLGMKQLGGVIDLT</sequence>
<dbReference type="Pfam" id="PF25534">
    <property type="entry name" value="DUF7918"/>
    <property type="match status" value="1"/>
</dbReference>
<gene>
    <name evidence="2" type="ORF">BDZ94DRAFT_1235798</name>
</gene>
<proteinExistence type="predicted"/>
<organism evidence="2 3">
    <name type="scientific">Collybia nuda</name>
    <dbReference type="NCBI Taxonomy" id="64659"/>
    <lineage>
        <taxon>Eukaryota</taxon>
        <taxon>Fungi</taxon>
        <taxon>Dikarya</taxon>
        <taxon>Basidiomycota</taxon>
        <taxon>Agaricomycotina</taxon>
        <taxon>Agaricomycetes</taxon>
        <taxon>Agaricomycetidae</taxon>
        <taxon>Agaricales</taxon>
        <taxon>Tricholomatineae</taxon>
        <taxon>Clitocybaceae</taxon>
        <taxon>Collybia</taxon>
    </lineage>
</organism>
<dbReference type="Proteomes" id="UP000807353">
    <property type="component" value="Unassembled WGS sequence"/>
</dbReference>
<comment type="caution">
    <text evidence="2">The sequence shown here is derived from an EMBL/GenBank/DDBJ whole genome shotgun (WGS) entry which is preliminary data.</text>
</comment>
<accession>A0A9P5Y8X4</accession>
<evidence type="ECO:0000313" key="3">
    <source>
        <dbReference type="Proteomes" id="UP000807353"/>
    </source>
</evidence>
<protein>
    <recommendedName>
        <fullName evidence="1">DUF7918 domain-containing protein</fullName>
    </recommendedName>
</protein>